<evidence type="ECO:0000256" key="1">
    <source>
        <dbReference type="ARBA" id="ARBA00004308"/>
    </source>
</evidence>
<keyword evidence="2" id="KW-0813">Transport</keyword>
<dbReference type="EMBL" id="JBHUIX010000021">
    <property type="protein sequence ID" value="MFD2175870.1"/>
    <property type="molecule type" value="Genomic_DNA"/>
</dbReference>
<comment type="caution">
    <text evidence="6">The sequence shown here is derived from an EMBL/GenBank/DDBJ whole genome shotgun (WGS) entry which is preliminary data.</text>
</comment>
<gene>
    <name evidence="6" type="ORF">ACFSM0_17385</name>
</gene>
<evidence type="ECO:0000256" key="2">
    <source>
        <dbReference type="ARBA" id="ARBA00022448"/>
    </source>
</evidence>
<sequence length="392" mass="41060">MSGSPITAGYIPLVDAAPLIIAREIGFAEQEGLALSIAAAPSWSLLRDQLMRGQIAAAHMLFPMPIAAALGLGDAPSRLDILQVLSLNGNSIGVSCDLAQKMRAAGHGFDFADARAAGAALIAARSAPLRVGVPFPFSMHAELLLHWFAALGLRAPDDFEMRSVPPPLMAKALGAGEIDAFCVGAPWGSIAVELGVGEMLLPGTAIRATAPEKVLAVRHDWAAAEPALTRALMRAVWQATRWLGAAENLLTAAEILARPDYLDLPPELIERSLTGDLVISPRGEMRATPGYMTFHAGAASFPWASQAALVATRLAARHGLAPDPARAAARAICRTDLYAANLADLGADLPAARDKIEGGLQRPTAFPATQGKVILPADAFFDGWIFDPSAPA</sequence>
<dbReference type="Proteomes" id="UP001597413">
    <property type="component" value="Unassembled WGS sequence"/>
</dbReference>
<dbReference type="CDD" id="cd13553">
    <property type="entry name" value="PBP2_NrtA_CpmA_like"/>
    <property type="match status" value="1"/>
</dbReference>
<organism evidence="6 7">
    <name type="scientific">Rhodobacter lacus</name>
    <dbReference type="NCBI Taxonomy" id="1641972"/>
    <lineage>
        <taxon>Bacteria</taxon>
        <taxon>Pseudomonadati</taxon>
        <taxon>Pseudomonadota</taxon>
        <taxon>Alphaproteobacteria</taxon>
        <taxon>Rhodobacterales</taxon>
        <taxon>Rhodobacter group</taxon>
        <taxon>Rhodobacter</taxon>
    </lineage>
</organism>
<keyword evidence="4" id="KW-0997">Cell inner membrane</keyword>
<evidence type="ECO:0000313" key="6">
    <source>
        <dbReference type="EMBL" id="MFD2175870.1"/>
    </source>
</evidence>
<keyword evidence="7" id="KW-1185">Reference proteome</keyword>
<name>A0ABW5ACT4_9RHOB</name>
<dbReference type="PANTHER" id="PTHR30024:SF43">
    <property type="entry name" value="BLL4572 PROTEIN"/>
    <property type="match status" value="1"/>
</dbReference>
<evidence type="ECO:0000313" key="7">
    <source>
        <dbReference type="Proteomes" id="UP001597413"/>
    </source>
</evidence>
<evidence type="ECO:0000256" key="3">
    <source>
        <dbReference type="ARBA" id="ARBA00022475"/>
    </source>
</evidence>
<dbReference type="PANTHER" id="PTHR30024">
    <property type="entry name" value="ALIPHATIC SULFONATES-BINDING PROTEIN-RELATED"/>
    <property type="match status" value="1"/>
</dbReference>
<accession>A0ABW5ACT4</accession>
<proteinExistence type="predicted"/>
<dbReference type="RefSeq" id="WP_377393515.1">
    <property type="nucleotide sequence ID" value="NZ_JBHUIX010000021.1"/>
</dbReference>
<comment type="subcellular location">
    <subcellularLocation>
        <location evidence="1">Endomembrane system</location>
    </subcellularLocation>
</comment>
<reference evidence="7" key="1">
    <citation type="journal article" date="2019" name="Int. J. Syst. Evol. Microbiol.">
        <title>The Global Catalogue of Microorganisms (GCM) 10K type strain sequencing project: providing services to taxonomists for standard genome sequencing and annotation.</title>
        <authorList>
            <consortium name="The Broad Institute Genomics Platform"/>
            <consortium name="The Broad Institute Genome Sequencing Center for Infectious Disease"/>
            <person name="Wu L."/>
            <person name="Ma J."/>
        </authorList>
    </citation>
    <scope>NUCLEOTIDE SEQUENCE [LARGE SCALE GENOMIC DNA]</scope>
    <source>
        <strain evidence="7">CCUG 55131</strain>
    </source>
</reference>
<keyword evidence="3" id="KW-1003">Cell membrane</keyword>
<evidence type="ECO:0000256" key="5">
    <source>
        <dbReference type="ARBA" id="ARBA00023136"/>
    </source>
</evidence>
<dbReference type="SUPFAM" id="SSF53850">
    <property type="entry name" value="Periplasmic binding protein-like II"/>
    <property type="match status" value="1"/>
</dbReference>
<keyword evidence="5" id="KW-0472">Membrane</keyword>
<dbReference type="Pfam" id="PF13379">
    <property type="entry name" value="NMT1_2"/>
    <property type="match status" value="1"/>
</dbReference>
<evidence type="ECO:0000256" key="4">
    <source>
        <dbReference type="ARBA" id="ARBA00022519"/>
    </source>
</evidence>
<protein>
    <submittedName>
        <fullName evidence="6">CmpA/NrtA family ABC transporter substrate-binding protein</fullName>
    </submittedName>
</protein>
<dbReference type="Gene3D" id="3.40.190.10">
    <property type="entry name" value="Periplasmic binding protein-like II"/>
    <property type="match status" value="2"/>
</dbReference>
<dbReference type="InterPro" id="IPR044527">
    <property type="entry name" value="NrtA/CpmA_ABC-bd_dom"/>
</dbReference>